<dbReference type="Gene3D" id="3.10.100.10">
    <property type="entry name" value="Mannose-Binding Protein A, subunit A"/>
    <property type="match status" value="1"/>
</dbReference>
<sequence length="276" mass="29967">MKQKYYLSAQVLAVSVFSFGQIGINTNDPTKTLDVNGEVRVRTLPSGNVIDEVLVADTNGNIRKIPRNSFEGEGAYSKGGFNSTILGYEPQPVANKVVPPTAPGGASVTELGCKQYSQNGHHYCVYDLSTGINWYNAFNFAKNLGGYLVTLTSHAETDWVYSEILSGYNLSNNIWIGYNKITEPGNTNRFRWITGEEFRINWGTNPATAEHRFDAGEPNNYNGNEGSTHIIGAGGSCARSWNDTDGNNTSAAAGCTTGSITAANKIINKLIIEFNE</sequence>
<dbReference type="Pfam" id="PF00059">
    <property type="entry name" value="Lectin_C"/>
    <property type="match status" value="1"/>
</dbReference>
<protein>
    <submittedName>
        <fullName evidence="3">Lectin C-type domain-containing protein</fullName>
    </submittedName>
</protein>
<feature type="domain" description="C-type lectin" evidence="1">
    <location>
        <begin position="120"/>
        <end position="243"/>
    </location>
</feature>
<reference evidence="2" key="1">
    <citation type="journal article" date="2014" name="Int. J. Syst. Evol. Microbiol.">
        <title>Complete genome of a new Firmicutes species belonging to the dominant human colonic microbiota ('Ruminococcus bicirculans') reveals two chromosomes and a selective capacity to utilize plant glucans.</title>
        <authorList>
            <consortium name="NISC Comparative Sequencing Program"/>
            <person name="Wegmann U."/>
            <person name="Louis P."/>
            <person name="Goesmann A."/>
            <person name="Henrissat B."/>
            <person name="Duncan S.H."/>
            <person name="Flint H.J."/>
        </authorList>
    </citation>
    <scope>NUCLEOTIDE SEQUENCE</scope>
    <source>
        <strain evidence="2">CGMCC 1.12707</strain>
    </source>
</reference>
<dbReference type="EMBL" id="BMFL01000006">
    <property type="protein sequence ID" value="GGE94871.1"/>
    <property type="molecule type" value="Genomic_DNA"/>
</dbReference>
<accession>A0A1M6T4K3</accession>
<dbReference type="Proteomes" id="UP000184120">
    <property type="component" value="Unassembled WGS sequence"/>
</dbReference>
<dbReference type="AlphaFoldDB" id="A0A1M6T4K3"/>
<dbReference type="PROSITE" id="PS50041">
    <property type="entry name" value="C_TYPE_LECTIN_2"/>
    <property type="match status" value="1"/>
</dbReference>
<evidence type="ECO:0000313" key="4">
    <source>
        <dbReference type="Proteomes" id="UP000184120"/>
    </source>
</evidence>
<organism evidence="3 4">
    <name type="scientific">Chishuiella changwenlii</name>
    <dbReference type="NCBI Taxonomy" id="1434701"/>
    <lineage>
        <taxon>Bacteria</taxon>
        <taxon>Pseudomonadati</taxon>
        <taxon>Bacteroidota</taxon>
        <taxon>Flavobacteriia</taxon>
        <taxon>Flavobacteriales</taxon>
        <taxon>Weeksellaceae</taxon>
        <taxon>Chishuiella</taxon>
    </lineage>
</organism>
<gene>
    <name evidence="2" type="ORF">GCM10010984_10530</name>
    <name evidence="3" type="ORF">SAMN05443634_101261</name>
</gene>
<dbReference type="OrthoDB" id="1240405at2"/>
<dbReference type="EMBL" id="FRBH01000001">
    <property type="protein sequence ID" value="SHK51942.1"/>
    <property type="molecule type" value="Genomic_DNA"/>
</dbReference>
<dbReference type="InterPro" id="IPR016186">
    <property type="entry name" value="C-type_lectin-like/link_sf"/>
</dbReference>
<dbReference type="RefSeq" id="WP_072929107.1">
    <property type="nucleotide sequence ID" value="NZ_BMFL01000006.1"/>
</dbReference>
<name>A0A1M6T4K3_9FLAO</name>
<evidence type="ECO:0000313" key="3">
    <source>
        <dbReference type="EMBL" id="SHK51942.1"/>
    </source>
</evidence>
<reference evidence="4" key="3">
    <citation type="submission" date="2016-11" db="EMBL/GenBank/DDBJ databases">
        <authorList>
            <person name="Varghese N."/>
            <person name="Submissions S."/>
        </authorList>
    </citation>
    <scope>NUCLEOTIDE SEQUENCE [LARGE SCALE GENOMIC DNA]</scope>
    <source>
        <strain evidence="4">DSM 27989</strain>
    </source>
</reference>
<dbReference type="SUPFAM" id="SSF56436">
    <property type="entry name" value="C-type lectin-like"/>
    <property type="match status" value="1"/>
</dbReference>
<dbReference type="InterPro" id="IPR016187">
    <property type="entry name" value="CTDL_fold"/>
</dbReference>
<proteinExistence type="predicted"/>
<reference evidence="2" key="5">
    <citation type="submission" date="2024-05" db="EMBL/GenBank/DDBJ databases">
        <authorList>
            <person name="Sun Q."/>
            <person name="Zhou Y."/>
        </authorList>
    </citation>
    <scope>NUCLEOTIDE SEQUENCE</scope>
    <source>
        <strain evidence="2">CGMCC 1.12707</strain>
    </source>
</reference>
<evidence type="ECO:0000313" key="2">
    <source>
        <dbReference type="EMBL" id="GGE94871.1"/>
    </source>
</evidence>
<reference evidence="3" key="2">
    <citation type="submission" date="2016-11" db="EMBL/GenBank/DDBJ databases">
        <authorList>
            <person name="Jaros S."/>
            <person name="Januszkiewicz K."/>
            <person name="Wedrychowicz H."/>
        </authorList>
    </citation>
    <scope>NUCLEOTIDE SEQUENCE [LARGE SCALE GENOMIC DNA]</scope>
    <source>
        <strain evidence="3">DSM 27989</strain>
    </source>
</reference>
<reference evidence="5" key="4">
    <citation type="journal article" date="2019" name="Int. J. Syst. Evol. Microbiol.">
        <title>The Global Catalogue of Microorganisms (GCM) 10K type strain sequencing project: providing services to taxonomists for standard genome sequencing and annotation.</title>
        <authorList>
            <consortium name="The Broad Institute Genomics Platform"/>
            <consortium name="The Broad Institute Genome Sequencing Center for Infectious Disease"/>
            <person name="Wu L."/>
            <person name="Ma J."/>
        </authorList>
    </citation>
    <scope>NUCLEOTIDE SEQUENCE [LARGE SCALE GENOMIC DNA]</scope>
    <source>
        <strain evidence="5">CGMCC 1.12707</strain>
    </source>
</reference>
<dbReference type="Proteomes" id="UP000650994">
    <property type="component" value="Unassembled WGS sequence"/>
</dbReference>
<evidence type="ECO:0000259" key="1">
    <source>
        <dbReference type="PROSITE" id="PS50041"/>
    </source>
</evidence>
<dbReference type="STRING" id="1434701.SAMN05443634_101261"/>
<dbReference type="InterPro" id="IPR001304">
    <property type="entry name" value="C-type_lectin-like"/>
</dbReference>
<keyword evidence="5" id="KW-1185">Reference proteome</keyword>
<evidence type="ECO:0000313" key="5">
    <source>
        <dbReference type="Proteomes" id="UP000650994"/>
    </source>
</evidence>